<dbReference type="SMART" id="SM00369">
    <property type="entry name" value="LRR_TYP"/>
    <property type="match status" value="7"/>
</dbReference>
<dbReference type="GO" id="GO:0048508">
    <property type="term" value="P:embryonic meristem development"/>
    <property type="evidence" value="ECO:0007669"/>
    <property type="project" value="UniProtKB-ARBA"/>
</dbReference>
<evidence type="ECO:0000256" key="11">
    <source>
        <dbReference type="ARBA" id="ARBA00022729"/>
    </source>
</evidence>
<dbReference type="InterPro" id="IPR032675">
    <property type="entry name" value="LRR_dom_sf"/>
</dbReference>
<dbReference type="FunFam" id="3.80.10.10:FF:000679">
    <property type="entry name" value="LRR receptor-like serine/threonine-protein kinase RPK2"/>
    <property type="match status" value="1"/>
</dbReference>
<dbReference type="GO" id="GO:0009942">
    <property type="term" value="P:longitudinal axis specification"/>
    <property type="evidence" value="ECO:0007669"/>
    <property type="project" value="UniProtKB-ARBA"/>
</dbReference>
<evidence type="ECO:0000256" key="6">
    <source>
        <dbReference type="ARBA" id="ARBA00022527"/>
    </source>
</evidence>
<evidence type="ECO:0000256" key="14">
    <source>
        <dbReference type="ARBA" id="ARBA00022777"/>
    </source>
</evidence>
<dbReference type="Pfam" id="PF00560">
    <property type="entry name" value="LRR_1"/>
    <property type="match status" value="3"/>
</dbReference>
<keyword evidence="9" id="KW-0808">Transferase</keyword>
<evidence type="ECO:0000256" key="23">
    <source>
        <dbReference type="SAM" id="Phobius"/>
    </source>
</evidence>
<evidence type="ECO:0000256" key="8">
    <source>
        <dbReference type="ARBA" id="ARBA00022614"/>
    </source>
</evidence>
<keyword evidence="4" id="KW-0217">Developmental protein</keyword>
<dbReference type="GO" id="GO:0005524">
    <property type="term" value="F:ATP binding"/>
    <property type="evidence" value="ECO:0007669"/>
    <property type="project" value="UniProtKB-UniRule"/>
</dbReference>
<keyword evidence="5" id="KW-1003">Cell membrane</keyword>
<dbReference type="InterPro" id="IPR003591">
    <property type="entry name" value="Leu-rich_rpt_typical-subtyp"/>
</dbReference>
<organism evidence="26 27">
    <name type="scientific">Sesamum alatum</name>
    <dbReference type="NCBI Taxonomy" id="300844"/>
    <lineage>
        <taxon>Eukaryota</taxon>
        <taxon>Viridiplantae</taxon>
        <taxon>Streptophyta</taxon>
        <taxon>Embryophyta</taxon>
        <taxon>Tracheophyta</taxon>
        <taxon>Spermatophyta</taxon>
        <taxon>Magnoliopsida</taxon>
        <taxon>eudicotyledons</taxon>
        <taxon>Gunneridae</taxon>
        <taxon>Pentapetalae</taxon>
        <taxon>asterids</taxon>
        <taxon>lamiids</taxon>
        <taxon>Lamiales</taxon>
        <taxon>Pedaliaceae</taxon>
        <taxon>Sesamum</taxon>
    </lineage>
</organism>
<dbReference type="PROSITE" id="PS00107">
    <property type="entry name" value="PROTEIN_KINASE_ATP"/>
    <property type="match status" value="1"/>
</dbReference>
<dbReference type="PROSITE" id="PS00108">
    <property type="entry name" value="PROTEIN_KINASE_ST"/>
    <property type="match status" value="1"/>
</dbReference>
<evidence type="ECO:0000256" key="3">
    <source>
        <dbReference type="ARBA" id="ARBA00012513"/>
    </source>
</evidence>
<feature type="binding site" evidence="22">
    <location>
        <position position="812"/>
    </location>
    <ligand>
        <name>ATP</name>
        <dbReference type="ChEBI" id="CHEBI:30616"/>
    </ligand>
</feature>
<dbReference type="PANTHER" id="PTHR48056">
    <property type="entry name" value="LRR RECEPTOR-LIKE SERINE/THREONINE-PROTEIN KINASE-RELATED"/>
    <property type="match status" value="1"/>
</dbReference>
<dbReference type="Gene3D" id="3.80.10.10">
    <property type="entry name" value="Ribonuclease Inhibitor"/>
    <property type="match status" value="5"/>
</dbReference>
<dbReference type="SUPFAM" id="SSF52058">
    <property type="entry name" value="L domain-like"/>
    <property type="match status" value="1"/>
</dbReference>
<dbReference type="Gene3D" id="1.10.510.10">
    <property type="entry name" value="Transferase(Phosphotransferase) domain 1"/>
    <property type="match status" value="1"/>
</dbReference>
<dbReference type="InterPro" id="IPR011009">
    <property type="entry name" value="Kinase-like_dom_sf"/>
</dbReference>
<feature type="domain" description="Protein kinase" evidence="25">
    <location>
        <begin position="784"/>
        <end position="1062"/>
    </location>
</feature>
<evidence type="ECO:0000256" key="20">
    <source>
        <dbReference type="ARBA" id="ARBA00047899"/>
    </source>
</evidence>
<evidence type="ECO:0000256" key="24">
    <source>
        <dbReference type="SAM" id="SignalP"/>
    </source>
</evidence>
<dbReference type="GO" id="GO:0006952">
    <property type="term" value="P:defense response"/>
    <property type="evidence" value="ECO:0007669"/>
    <property type="project" value="UniProtKB-ARBA"/>
</dbReference>
<dbReference type="AlphaFoldDB" id="A0AAE2CPU2"/>
<keyword evidence="8" id="KW-0433">Leucine-rich repeat</keyword>
<dbReference type="SMART" id="SM00220">
    <property type="entry name" value="S_TKc"/>
    <property type="match status" value="1"/>
</dbReference>
<evidence type="ECO:0000256" key="17">
    <source>
        <dbReference type="ARBA" id="ARBA00023136"/>
    </source>
</evidence>
<evidence type="ECO:0000256" key="10">
    <source>
        <dbReference type="ARBA" id="ARBA00022692"/>
    </source>
</evidence>
<dbReference type="Pfam" id="PF00069">
    <property type="entry name" value="Pkinase"/>
    <property type="match status" value="1"/>
</dbReference>
<keyword evidence="18 26" id="KW-0675">Receptor</keyword>
<dbReference type="SUPFAM" id="SSF52047">
    <property type="entry name" value="RNI-like"/>
    <property type="match status" value="1"/>
</dbReference>
<dbReference type="Pfam" id="PF08263">
    <property type="entry name" value="LRRNT_2"/>
    <property type="match status" value="1"/>
</dbReference>
<gene>
    <name evidence="26" type="ORF">Salat_1309000</name>
</gene>
<dbReference type="EC" id="2.7.11.1" evidence="3"/>
<keyword evidence="12" id="KW-0677">Repeat</keyword>
<evidence type="ECO:0000259" key="25">
    <source>
        <dbReference type="PROSITE" id="PS50011"/>
    </source>
</evidence>
<dbReference type="PROSITE" id="PS50011">
    <property type="entry name" value="PROTEIN_KINASE_DOM"/>
    <property type="match status" value="1"/>
</dbReference>
<keyword evidence="6" id="KW-0723">Serine/threonine-protein kinase</keyword>
<proteinExistence type="inferred from homology"/>
<evidence type="ECO:0000256" key="19">
    <source>
        <dbReference type="ARBA" id="ARBA00023180"/>
    </source>
</evidence>
<dbReference type="FunFam" id="1.10.510.10:FF:000192">
    <property type="entry name" value="LRR receptor-like serine/threonine-protein kinase RPK2"/>
    <property type="match status" value="1"/>
</dbReference>
<dbReference type="Proteomes" id="UP001293254">
    <property type="component" value="Unassembled WGS sequence"/>
</dbReference>
<keyword evidence="14 26" id="KW-0418">Kinase</keyword>
<keyword evidence="15 22" id="KW-0067">ATP-binding</keyword>
<evidence type="ECO:0000313" key="26">
    <source>
        <dbReference type="EMBL" id="KAK4430083.1"/>
    </source>
</evidence>
<keyword evidence="19" id="KW-0325">Glycoprotein</keyword>
<reference evidence="26" key="1">
    <citation type="submission" date="2020-06" db="EMBL/GenBank/DDBJ databases">
        <authorList>
            <person name="Li T."/>
            <person name="Hu X."/>
            <person name="Zhang T."/>
            <person name="Song X."/>
            <person name="Zhang H."/>
            <person name="Dai N."/>
            <person name="Sheng W."/>
            <person name="Hou X."/>
            <person name="Wei L."/>
        </authorList>
    </citation>
    <scope>NUCLEOTIDE SEQUENCE</scope>
    <source>
        <strain evidence="26">3651</strain>
        <tissue evidence="26">Leaf</tissue>
    </source>
</reference>
<dbReference type="InterPro" id="IPR050647">
    <property type="entry name" value="Plant_LRR-RLKs"/>
</dbReference>
<dbReference type="InterPro" id="IPR008271">
    <property type="entry name" value="Ser/Thr_kinase_AS"/>
</dbReference>
<dbReference type="InterPro" id="IPR000719">
    <property type="entry name" value="Prot_kinase_dom"/>
</dbReference>
<dbReference type="FunFam" id="3.80.10.10:FF:000299">
    <property type="entry name" value="Piriformospora indica-insensitive protein 2"/>
    <property type="match status" value="1"/>
</dbReference>
<evidence type="ECO:0000256" key="7">
    <source>
        <dbReference type="ARBA" id="ARBA00022553"/>
    </source>
</evidence>
<reference evidence="26" key="2">
    <citation type="journal article" date="2024" name="Plant">
        <title>Genomic evolution and insights into agronomic trait innovations of Sesamum species.</title>
        <authorList>
            <person name="Miao H."/>
            <person name="Wang L."/>
            <person name="Qu L."/>
            <person name="Liu H."/>
            <person name="Sun Y."/>
            <person name="Le M."/>
            <person name="Wang Q."/>
            <person name="Wei S."/>
            <person name="Zheng Y."/>
            <person name="Lin W."/>
            <person name="Duan Y."/>
            <person name="Cao H."/>
            <person name="Xiong S."/>
            <person name="Wang X."/>
            <person name="Wei L."/>
            <person name="Li C."/>
            <person name="Ma Q."/>
            <person name="Ju M."/>
            <person name="Zhao R."/>
            <person name="Li G."/>
            <person name="Mu C."/>
            <person name="Tian Q."/>
            <person name="Mei H."/>
            <person name="Zhang T."/>
            <person name="Gao T."/>
            <person name="Zhang H."/>
        </authorList>
    </citation>
    <scope>NUCLEOTIDE SEQUENCE</scope>
    <source>
        <strain evidence="26">3651</strain>
    </source>
</reference>
<feature type="signal peptide" evidence="24">
    <location>
        <begin position="1"/>
        <end position="35"/>
    </location>
</feature>
<keyword evidence="13 22" id="KW-0547">Nucleotide-binding</keyword>
<sequence length="1063" mass="116402">MVSLPDMGKEGSVFSASLDLLSFLLFLCIFSSVSGHFSDERMSLLEFKKSVSDPYGILKSWNADSFNHCSWFGVSCDSNLRVSGLKIEGNSSLAPSCSLKSGLALHGFGIGRNCSDSSEINVKLVGRISAVIGKLTELRVLSLPFNELVGEIPVEMWGLRNLEVIDLEGNSLVGDFSSYEFSGLRKLRVLNLAYNRISGLFPPSLSKCSGLRILNLAGNEINDVVPGFIGGFRKLRVLNLSFNWLVGYVPSELGYDCGNLEHLDLSADSLKGEIPRALGNCSRLRTLLLSSNSLSGVIPNELGKLRNLEVLDVSRNSLRGPLPVNLGNCTNLSVLVLSSHFNATQLDRRPRGESSHGFAGEALDEYNSFQGSIPDQITALPKLKIIWAPGANFEGNFPRNWGGCNSISMVNLAQNSFTGNISGLFTGCADLQYLNLSSNRLTGMLDKNLQVSCITMFDISRNLLSGPIPNFSACHHLPSIRKKLVPPYSPAAAYLSFFSYKALSENALPFSRTQPLMVHDFSQNKFSGFLPVLPIASQRCAGKIQYAFLAGGNNLAGSFGEIFFQECDASAILAFNVSQNRLSGSIPRSIGALKSLAVLDLSWNNLTGQIPEDVMNLQNLEVLLLNGNHLSGEIPSRLAEMTSLHSCNLSYNDFHGMQMMNKNMSICSIDLGNRFRTLASVLSASIIHQKCDKKPKVPAPPKPGHHSKSSCGLSLFAVALIISASAVIAVFLAFSALCCYYTRKRKLISRIDISASPQTDKVTVFNNIGVPLTYESIVRATENFNRRNCIGNGGFGSTYRAEIAPGNTVAVKRLTAERHQGAPQFHAEVSILGQIKHPNLITLIGYYASQAEMFLIYNFLPGGNLDRFIRDRARRGFNWRILHKIALNIASALSYLHEQCNPRVLHRDIKPSNILLDNENNAYLSDFGLSKILAITETHATTRVAGTYGYIAPEYALTGRVSNKVDVYSYGVVLLELMSDKRALDPSFYSHEDGFNIVSWACMLLNQGQARDVFTADLWDSGPQDKLVKILHVAILCTVESPSARPTMKQVVQRLKQIQPLSG</sequence>
<keyword evidence="27" id="KW-1185">Reference proteome</keyword>
<dbReference type="FunFam" id="3.30.200.20:FF:000260">
    <property type="entry name" value="LRR receptor-like serine/threonine-protein kinase RPK2"/>
    <property type="match status" value="1"/>
</dbReference>
<keyword evidence="10 23" id="KW-0812">Transmembrane</keyword>
<dbReference type="GO" id="GO:0009414">
    <property type="term" value="P:response to water deprivation"/>
    <property type="evidence" value="ECO:0007669"/>
    <property type="project" value="UniProtKB-ARBA"/>
</dbReference>
<evidence type="ECO:0000256" key="9">
    <source>
        <dbReference type="ARBA" id="ARBA00022679"/>
    </source>
</evidence>
<accession>A0AAE2CPU2</accession>
<evidence type="ECO:0000313" key="27">
    <source>
        <dbReference type="Proteomes" id="UP001293254"/>
    </source>
</evidence>
<comment type="caution">
    <text evidence="26">The sequence shown here is derived from an EMBL/GenBank/DDBJ whole genome shotgun (WGS) entry which is preliminary data.</text>
</comment>
<dbReference type="GO" id="GO:0009409">
    <property type="term" value="P:response to cold"/>
    <property type="evidence" value="ECO:0007669"/>
    <property type="project" value="UniProtKB-ARBA"/>
</dbReference>
<keyword evidence="7" id="KW-0597">Phosphoprotein</keyword>
<evidence type="ECO:0000256" key="16">
    <source>
        <dbReference type="ARBA" id="ARBA00022989"/>
    </source>
</evidence>
<evidence type="ECO:0000256" key="21">
    <source>
        <dbReference type="ARBA" id="ARBA00048679"/>
    </source>
</evidence>
<evidence type="ECO:0000256" key="2">
    <source>
        <dbReference type="ARBA" id="ARBA00008684"/>
    </source>
</evidence>
<keyword evidence="16 23" id="KW-1133">Transmembrane helix</keyword>
<dbReference type="PRINTS" id="PR00019">
    <property type="entry name" value="LEURICHRPT"/>
</dbReference>
<dbReference type="InterPro" id="IPR017441">
    <property type="entry name" value="Protein_kinase_ATP_BS"/>
</dbReference>
<dbReference type="SUPFAM" id="SSF56112">
    <property type="entry name" value="Protein kinase-like (PK-like)"/>
    <property type="match status" value="1"/>
</dbReference>
<dbReference type="InterPro" id="IPR013210">
    <property type="entry name" value="LRR_N_plant-typ"/>
</dbReference>
<dbReference type="GO" id="GO:0009945">
    <property type="term" value="P:radial axis specification"/>
    <property type="evidence" value="ECO:0007669"/>
    <property type="project" value="UniProtKB-ARBA"/>
</dbReference>
<evidence type="ECO:0000256" key="12">
    <source>
        <dbReference type="ARBA" id="ARBA00022737"/>
    </source>
</evidence>
<comment type="catalytic activity">
    <reaction evidence="20">
        <text>L-threonyl-[protein] + ATP = O-phospho-L-threonyl-[protein] + ADP + H(+)</text>
        <dbReference type="Rhea" id="RHEA:46608"/>
        <dbReference type="Rhea" id="RHEA-COMP:11060"/>
        <dbReference type="Rhea" id="RHEA-COMP:11605"/>
        <dbReference type="ChEBI" id="CHEBI:15378"/>
        <dbReference type="ChEBI" id="CHEBI:30013"/>
        <dbReference type="ChEBI" id="CHEBI:30616"/>
        <dbReference type="ChEBI" id="CHEBI:61977"/>
        <dbReference type="ChEBI" id="CHEBI:456216"/>
        <dbReference type="EC" id="2.7.11.1"/>
    </reaction>
</comment>
<protein>
    <recommendedName>
        <fullName evidence="3">non-specific serine/threonine protein kinase</fullName>
        <ecNumber evidence="3">2.7.11.1</ecNumber>
    </recommendedName>
</protein>
<dbReference type="GO" id="GO:0004674">
    <property type="term" value="F:protein serine/threonine kinase activity"/>
    <property type="evidence" value="ECO:0007669"/>
    <property type="project" value="UniProtKB-KW"/>
</dbReference>
<evidence type="ECO:0000256" key="5">
    <source>
        <dbReference type="ARBA" id="ARBA00022475"/>
    </source>
</evidence>
<evidence type="ECO:0000256" key="4">
    <source>
        <dbReference type="ARBA" id="ARBA00022473"/>
    </source>
</evidence>
<evidence type="ECO:0000256" key="18">
    <source>
        <dbReference type="ARBA" id="ARBA00023170"/>
    </source>
</evidence>
<keyword evidence="17 23" id="KW-0472">Membrane</keyword>
<dbReference type="GO" id="GO:0051707">
    <property type="term" value="P:response to other organism"/>
    <property type="evidence" value="ECO:0007669"/>
    <property type="project" value="UniProtKB-ARBA"/>
</dbReference>
<name>A0AAE2CPU2_9LAMI</name>
<dbReference type="InterPro" id="IPR001611">
    <property type="entry name" value="Leu-rich_rpt"/>
</dbReference>
<keyword evidence="11 24" id="KW-0732">Signal</keyword>
<comment type="subcellular location">
    <subcellularLocation>
        <location evidence="1">Cell membrane</location>
        <topology evidence="1">Single-pass type I membrane protein</topology>
    </subcellularLocation>
</comment>
<feature type="transmembrane region" description="Helical" evidence="23">
    <location>
        <begin position="715"/>
        <end position="741"/>
    </location>
</feature>
<feature type="chain" id="PRO_5042066729" description="non-specific serine/threonine protein kinase" evidence="24">
    <location>
        <begin position="36"/>
        <end position="1063"/>
    </location>
</feature>
<dbReference type="PANTHER" id="PTHR48056:SF63">
    <property type="entry name" value="PROTEIN KINASE DOMAIN-CONTAINING PROTEIN"/>
    <property type="match status" value="1"/>
</dbReference>
<dbReference type="Gene3D" id="3.30.200.20">
    <property type="entry name" value="Phosphorylase Kinase, domain 1"/>
    <property type="match status" value="1"/>
</dbReference>
<comment type="similarity">
    <text evidence="2">Belongs to the protein kinase superfamily. Ser/Thr protein kinase family.</text>
</comment>
<evidence type="ECO:0000256" key="22">
    <source>
        <dbReference type="PROSITE-ProRule" id="PRU10141"/>
    </source>
</evidence>
<dbReference type="Pfam" id="PF13855">
    <property type="entry name" value="LRR_8"/>
    <property type="match status" value="2"/>
</dbReference>
<evidence type="ECO:0000256" key="13">
    <source>
        <dbReference type="ARBA" id="ARBA00022741"/>
    </source>
</evidence>
<comment type="catalytic activity">
    <reaction evidence="21">
        <text>L-seryl-[protein] + ATP = O-phospho-L-seryl-[protein] + ADP + H(+)</text>
        <dbReference type="Rhea" id="RHEA:17989"/>
        <dbReference type="Rhea" id="RHEA-COMP:9863"/>
        <dbReference type="Rhea" id="RHEA-COMP:11604"/>
        <dbReference type="ChEBI" id="CHEBI:15378"/>
        <dbReference type="ChEBI" id="CHEBI:29999"/>
        <dbReference type="ChEBI" id="CHEBI:30616"/>
        <dbReference type="ChEBI" id="CHEBI:83421"/>
        <dbReference type="ChEBI" id="CHEBI:456216"/>
        <dbReference type="EC" id="2.7.11.1"/>
    </reaction>
</comment>
<evidence type="ECO:0000256" key="15">
    <source>
        <dbReference type="ARBA" id="ARBA00022840"/>
    </source>
</evidence>
<dbReference type="EMBL" id="JACGWO010000004">
    <property type="protein sequence ID" value="KAK4430083.1"/>
    <property type="molecule type" value="Genomic_DNA"/>
</dbReference>
<evidence type="ECO:0000256" key="1">
    <source>
        <dbReference type="ARBA" id="ARBA00004251"/>
    </source>
</evidence>
<dbReference type="GO" id="GO:0005886">
    <property type="term" value="C:plasma membrane"/>
    <property type="evidence" value="ECO:0007669"/>
    <property type="project" value="UniProtKB-SubCell"/>
</dbReference>